<dbReference type="GO" id="GO:0032259">
    <property type="term" value="P:methylation"/>
    <property type="evidence" value="ECO:0007669"/>
    <property type="project" value="UniProtKB-KW"/>
</dbReference>
<evidence type="ECO:0000313" key="3">
    <source>
        <dbReference type="EMBL" id="SEN05783.1"/>
    </source>
</evidence>
<proteinExistence type="predicted"/>
<dbReference type="STRING" id="310780.SAMN05216267_100175"/>
<dbReference type="SUPFAM" id="SSF53335">
    <property type="entry name" value="S-adenosyl-L-methionine-dependent methyltransferases"/>
    <property type="match status" value="1"/>
</dbReference>
<dbReference type="PANTHER" id="PTHR12049:SF7">
    <property type="entry name" value="PROTEIN ARGININE METHYLTRANSFERASE NDUFAF7, MITOCHONDRIAL"/>
    <property type="match status" value="1"/>
</dbReference>
<reference evidence="3 4" key="1">
    <citation type="submission" date="2016-10" db="EMBL/GenBank/DDBJ databases">
        <authorList>
            <person name="de Groot N.N."/>
        </authorList>
    </citation>
    <scope>NUCLEOTIDE SEQUENCE [LARGE SCALE GENOMIC DNA]</scope>
    <source>
        <strain evidence="3 4">CGMCC 4.2026</strain>
    </source>
</reference>
<keyword evidence="4" id="KW-1185">Reference proteome</keyword>
<evidence type="ECO:0000256" key="1">
    <source>
        <dbReference type="ARBA" id="ARBA00022603"/>
    </source>
</evidence>
<dbReference type="InterPro" id="IPR038375">
    <property type="entry name" value="NDUFAF7_sf"/>
</dbReference>
<dbReference type="PANTHER" id="PTHR12049">
    <property type="entry name" value="PROTEIN ARGININE METHYLTRANSFERASE NDUFAF7, MITOCHONDRIAL"/>
    <property type="match status" value="1"/>
</dbReference>
<dbReference type="AlphaFoldDB" id="A0A1H8DES6"/>
<dbReference type="EMBL" id="FODD01000001">
    <property type="protein sequence ID" value="SEN05783.1"/>
    <property type="molecule type" value="Genomic_DNA"/>
</dbReference>
<evidence type="ECO:0000313" key="4">
    <source>
        <dbReference type="Proteomes" id="UP000181951"/>
    </source>
</evidence>
<accession>A0A1H8DES6</accession>
<sequence>MNGVNGVDGVHGVNTEWLPWRAATQRALYGPEGFFVRQAPADHFRTSVHASPLFAGAVAELLRRVDTALGTPSALDFVDMGAGRGELAAGVLDALRARDADLLRRVRVHAVERAARPAGLDPRISWTPEPPRGARGLLFANEWLDNVPLDVAVRTPSGETRYLEVRPGDGAERLGAGVDTDDAEWLRRWWPLEPGAGRAEIGRPRDLAWQEAVASLDAGLAVAVDYGHIVASRPEEGTLTGYRGGRQVLPVPDGSCDVTAHVAFDSLPGTARTQRAALRALGVSGARPPLSLASTDPAAYVRRLAAASEAAELLSPASLGTFLWLTTPVTPACAALLD</sequence>
<evidence type="ECO:0000256" key="2">
    <source>
        <dbReference type="ARBA" id="ARBA00022679"/>
    </source>
</evidence>
<protein>
    <submittedName>
        <fullName evidence="3">SAM-dependent methyltransferase, MidA family</fullName>
    </submittedName>
</protein>
<dbReference type="Pfam" id="PF02636">
    <property type="entry name" value="Methyltransf_28"/>
    <property type="match status" value="1"/>
</dbReference>
<dbReference type="InterPro" id="IPR029063">
    <property type="entry name" value="SAM-dependent_MTases_sf"/>
</dbReference>
<organism evidence="3 4">
    <name type="scientific">Actinacidiphila rubida</name>
    <dbReference type="NCBI Taxonomy" id="310780"/>
    <lineage>
        <taxon>Bacteria</taxon>
        <taxon>Bacillati</taxon>
        <taxon>Actinomycetota</taxon>
        <taxon>Actinomycetes</taxon>
        <taxon>Kitasatosporales</taxon>
        <taxon>Streptomycetaceae</taxon>
        <taxon>Actinacidiphila</taxon>
    </lineage>
</organism>
<dbReference type="InterPro" id="IPR003788">
    <property type="entry name" value="NDUFAF7"/>
</dbReference>
<dbReference type="Gene3D" id="3.40.50.12710">
    <property type="match status" value="1"/>
</dbReference>
<keyword evidence="1 3" id="KW-0489">Methyltransferase</keyword>
<gene>
    <name evidence="3" type="ORF">SAMN05216267_100175</name>
</gene>
<dbReference type="Proteomes" id="UP000181951">
    <property type="component" value="Unassembled WGS sequence"/>
</dbReference>
<name>A0A1H8DES6_9ACTN</name>
<keyword evidence="2 3" id="KW-0808">Transferase</keyword>
<dbReference type="GO" id="GO:0035243">
    <property type="term" value="F:protein-arginine omega-N symmetric methyltransferase activity"/>
    <property type="evidence" value="ECO:0007669"/>
    <property type="project" value="TreeGrafter"/>
</dbReference>